<accession>A0AAW1PU11</accession>
<protein>
    <submittedName>
        <fullName evidence="1">Uncharacterized protein</fullName>
    </submittedName>
</protein>
<name>A0AAW1PU11_9CHLO</name>
<gene>
    <name evidence="1" type="ORF">WJX72_002241</name>
</gene>
<organism evidence="1 2">
    <name type="scientific">[Myrmecia] bisecta</name>
    <dbReference type="NCBI Taxonomy" id="41462"/>
    <lineage>
        <taxon>Eukaryota</taxon>
        <taxon>Viridiplantae</taxon>
        <taxon>Chlorophyta</taxon>
        <taxon>core chlorophytes</taxon>
        <taxon>Trebouxiophyceae</taxon>
        <taxon>Trebouxiales</taxon>
        <taxon>Trebouxiaceae</taxon>
        <taxon>Myrmecia</taxon>
    </lineage>
</organism>
<dbReference type="Proteomes" id="UP001489004">
    <property type="component" value="Unassembled WGS sequence"/>
</dbReference>
<dbReference type="AlphaFoldDB" id="A0AAW1PU11"/>
<comment type="caution">
    <text evidence="1">The sequence shown here is derived from an EMBL/GenBank/DDBJ whole genome shotgun (WGS) entry which is preliminary data.</text>
</comment>
<keyword evidence="2" id="KW-1185">Reference proteome</keyword>
<dbReference type="EMBL" id="JALJOR010000009">
    <property type="protein sequence ID" value="KAK9811349.1"/>
    <property type="molecule type" value="Genomic_DNA"/>
</dbReference>
<evidence type="ECO:0000313" key="2">
    <source>
        <dbReference type="Proteomes" id="UP001489004"/>
    </source>
</evidence>
<evidence type="ECO:0000313" key="1">
    <source>
        <dbReference type="EMBL" id="KAK9811349.1"/>
    </source>
</evidence>
<reference evidence="1 2" key="1">
    <citation type="journal article" date="2024" name="Nat. Commun.">
        <title>Phylogenomics reveals the evolutionary origins of lichenization in chlorophyte algae.</title>
        <authorList>
            <person name="Puginier C."/>
            <person name="Libourel C."/>
            <person name="Otte J."/>
            <person name="Skaloud P."/>
            <person name="Haon M."/>
            <person name="Grisel S."/>
            <person name="Petersen M."/>
            <person name="Berrin J.G."/>
            <person name="Delaux P.M."/>
            <person name="Dal Grande F."/>
            <person name="Keller J."/>
        </authorList>
    </citation>
    <scope>NUCLEOTIDE SEQUENCE [LARGE SCALE GENOMIC DNA]</scope>
    <source>
        <strain evidence="1 2">SAG 2043</strain>
    </source>
</reference>
<proteinExistence type="predicted"/>
<sequence length="301" mass="32865">MRKGSKVRASVAVVGSFSSQIPGAMGDVIKAFAQARESAFFKQEQEADLQRHRSRLVKSGKIEDTAGANLRPRRQKTFEESIHAFEMLPEVLQQQARLDDPGAAARQEFIRKIRGMPTQLTEAEMRQYRSTVYGVAAAVGHIPRMGFGRYRYHLAASAQASAPPPPVQVGRVPIEVLEASRRAYTAGVRSLVYGSLLGAFGVAVTATAAAQVMGIQSGADIRFRAQEAAEPIAAAMKGYLIPFKERLQQFGASLGPEASAAEGATVRREETAEFARRLSSKYNPRYQGEPTDTVLVRLDRL</sequence>